<keyword evidence="4 7" id="KW-0812">Transmembrane</keyword>
<comment type="caution">
    <text evidence="9">The sequence shown here is derived from an EMBL/GenBank/DDBJ whole genome shotgun (WGS) entry which is preliminary data.</text>
</comment>
<feature type="transmembrane region" description="Helical" evidence="7">
    <location>
        <begin position="315"/>
        <end position="334"/>
    </location>
</feature>
<proteinExistence type="predicted"/>
<protein>
    <submittedName>
        <fullName evidence="9">MFS transporter, ACS family, glucarate transporter</fullName>
    </submittedName>
</protein>
<evidence type="ECO:0000256" key="5">
    <source>
        <dbReference type="ARBA" id="ARBA00022989"/>
    </source>
</evidence>
<evidence type="ECO:0000256" key="6">
    <source>
        <dbReference type="ARBA" id="ARBA00023136"/>
    </source>
</evidence>
<dbReference type="AlphaFoldDB" id="A0A9X8WGU4"/>
<feature type="transmembrane region" description="Helical" evidence="7">
    <location>
        <begin position="180"/>
        <end position="199"/>
    </location>
</feature>
<dbReference type="NCBIfam" id="TIGR00893">
    <property type="entry name" value="2A0114"/>
    <property type="match status" value="1"/>
</dbReference>
<evidence type="ECO:0000256" key="1">
    <source>
        <dbReference type="ARBA" id="ARBA00004651"/>
    </source>
</evidence>
<dbReference type="RefSeq" id="WP_179085982.1">
    <property type="nucleotide sequence ID" value="NZ_FTMX01000001.1"/>
</dbReference>
<evidence type="ECO:0000259" key="8">
    <source>
        <dbReference type="PROSITE" id="PS50850"/>
    </source>
</evidence>
<evidence type="ECO:0000313" key="10">
    <source>
        <dbReference type="Proteomes" id="UP000185829"/>
    </source>
</evidence>
<evidence type="ECO:0000313" key="9">
    <source>
        <dbReference type="EMBL" id="SIQ04371.1"/>
    </source>
</evidence>
<name>A0A9X8WGU4_9BACI</name>
<organism evidence="9 10">
    <name type="scientific">Peribacillus simplex</name>
    <dbReference type="NCBI Taxonomy" id="1478"/>
    <lineage>
        <taxon>Bacteria</taxon>
        <taxon>Bacillati</taxon>
        <taxon>Bacillota</taxon>
        <taxon>Bacilli</taxon>
        <taxon>Bacillales</taxon>
        <taxon>Bacillaceae</taxon>
        <taxon>Peribacillus</taxon>
    </lineage>
</organism>
<keyword evidence="2" id="KW-0813">Transport</keyword>
<dbReference type="InterPro" id="IPR036259">
    <property type="entry name" value="MFS_trans_sf"/>
</dbReference>
<dbReference type="Pfam" id="PF07690">
    <property type="entry name" value="MFS_1"/>
    <property type="match status" value="1"/>
</dbReference>
<feature type="transmembrane region" description="Helical" evidence="7">
    <location>
        <begin position="58"/>
        <end position="83"/>
    </location>
</feature>
<dbReference type="InterPro" id="IPR000849">
    <property type="entry name" value="Sugar_P_transporter"/>
</dbReference>
<reference evidence="9 10" key="1">
    <citation type="submission" date="2017-01" db="EMBL/GenBank/DDBJ databases">
        <authorList>
            <person name="Varghese N."/>
            <person name="Submissions S."/>
        </authorList>
    </citation>
    <scope>NUCLEOTIDE SEQUENCE [LARGE SCALE GENOMIC DNA]</scope>
    <source>
        <strain evidence="9 10">RUG2-6</strain>
    </source>
</reference>
<evidence type="ECO:0000256" key="7">
    <source>
        <dbReference type="SAM" id="Phobius"/>
    </source>
</evidence>
<keyword evidence="5 7" id="KW-1133">Transmembrane helix</keyword>
<feature type="domain" description="Major facilitator superfamily (MFS) profile" evidence="8">
    <location>
        <begin position="25"/>
        <end position="431"/>
    </location>
</feature>
<dbReference type="GO" id="GO:0022857">
    <property type="term" value="F:transmembrane transporter activity"/>
    <property type="evidence" value="ECO:0007669"/>
    <property type="project" value="InterPro"/>
</dbReference>
<feature type="transmembrane region" description="Helical" evidence="7">
    <location>
        <begin position="340"/>
        <end position="361"/>
    </location>
</feature>
<dbReference type="InterPro" id="IPR011701">
    <property type="entry name" value="MFS"/>
</dbReference>
<dbReference type="InterPro" id="IPR020846">
    <property type="entry name" value="MFS_dom"/>
</dbReference>
<dbReference type="PROSITE" id="PS50850">
    <property type="entry name" value="MFS"/>
    <property type="match status" value="1"/>
</dbReference>
<evidence type="ECO:0000256" key="4">
    <source>
        <dbReference type="ARBA" id="ARBA00022692"/>
    </source>
</evidence>
<feature type="transmembrane region" description="Helical" evidence="7">
    <location>
        <begin position="278"/>
        <end position="303"/>
    </location>
</feature>
<dbReference type="PIRSF" id="PIRSF002808">
    <property type="entry name" value="Hexose_phosphate_transp"/>
    <property type="match status" value="1"/>
</dbReference>
<keyword evidence="6 7" id="KW-0472">Membrane</keyword>
<evidence type="ECO:0000256" key="3">
    <source>
        <dbReference type="ARBA" id="ARBA00022475"/>
    </source>
</evidence>
<dbReference type="InterPro" id="IPR050382">
    <property type="entry name" value="MFS_Na/Anion_cotransporter"/>
</dbReference>
<dbReference type="Proteomes" id="UP000185829">
    <property type="component" value="Unassembled WGS sequence"/>
</dbReference>
<sequence>MNSSGAQRISNEIESPKKTNVRFTILAMLFIVTVINYIDRSALGIAAPVMKEDLAFDAVKLGVAFSAFNWAYTAFNIPGGWLLDRFGARKVYGVALLLWSIFTFFQGFISTLLGLFILRFLVGITEAPSFPGNSRLTTMWFPQHERGRAVSIYNSAQYFGLALFTPVMAWILQEFGWHDVFFVAGGAGIFVAILWFAFVREPYNHPRVNQAEIDYINSGGGLANKEEKRKVNWSDIRLLLSNRQMVGIYIGQYALNTIVWFFLTWFPTYLVTEKGLSLIQTGFAASVPYIGAFFGGIVGGIISDKLLKKGKSLAVARKTPIITGFLLSSTIVLANFTSNIFLLILIMSIAFFAKGLAGLTWSLVGDMAPKELIGLTGGIFNTIGNIAGIVTPLVIGFILAKTNSFSGALIFVASVLFIGALSYIFIVNKPERIVLIDKN</sequence>
<feature type="transmembrane region" description="Helical" evidence="7">
    <location>
        <begin position="95"/>
        <end position="122"/>
    </location>
</feature>
<dbReference type="PANTHER" id="PTHR11662">
    <property type="entry name" value="SOLUTE CARRIER FAMILY 17"/>
    <property type="match status" value="1"/>
</dbReference>
<feature type="transmembrane region" description="Helical" evidence="7">
    <location>
        <begin position="21"/>
        <end position="38"/>
    </location>
</feature>
<dbReference type="GO" id="GO:0005886">
    <property type="term" value="C:plasma membrane"/>
    <property type="evidence" value="ECO:0007669"/>
    <property type="project" value="UniProtKB-SubCell"/>
</dbReference>
<gene>
    <name evidence="9" type="ORF">SAMN05878482_101174</name>
</gene>
<dbReference type="PANTHER" id="PTHR11662:SF399">
    <property type="entry name" value="FI19708P1-RELATED"/>
    <property type="match status" value="1"/>
</dbReference>
<dbReference type="Gene3D" id="1.20.1250.20">
    <property type="entry name" value="MFS general substrate transporter like domains"/>
    <property type="match status" value="2"/>
</dbReference>
<dbReference type="SUPFAM" id="SSF103473">
    <property type="entry name" value="MFS general substrate transporter"/>
    <property type="match status" value="1"/>
</dbReference>
<keyword evidence="3" id="KW-1003">Cell membrane</keyword>
<feature type="transmembrane region" description="Helical" evidence="7">
    <location>
        <begin position="373"/>
        <end position="399"/>
    </location>
</feature>
<evidence type="ECO:0000256" key="2">
    <source>
        <dbReference type="ARBA" id="ARBA00022448"/>
    </source>
</evidence>
<feature type="transmembrane region" description="Helical" evidence="7">
    <location>
        <begin position="405"/>
        <end position="426"/>
    </location>
</feature>
<dbReference type="CDD" id="cd17319">
    <property type="entry name" value="MFS_ExuT_GudP_like"/>
    <property type="match status" value="1"/>
</dbReference>
<feature type="transmembrane region" description="Helical" evidence="7">
    <location>
        <begin position="246"/>
        <end position="266"/>
    </location>
</feature>
<dbReference type="EMBL" id="FTMX01000001">
    <property type="protein sequence ID" value="SIQ04371.1"/>
    <property type="molecule type" value="Genomic_DNA"/>
</dbReference>
<comment type="subcellular location">
    <subcellularLocation>
        <location evidence="1">Cell membrane</location>
        <topology evidence="1">Multi-pass membrane protein</topology>
    </subcellularLocation>
</comment>
<accession>A0A9X8WGU4</accession>